<organism evidence="1">
    <name type="scientific">Arundo donax</name>
    <name type="common">Giant reed</name>
    <name type="synonym">Donax arundinaceus</name>
    <dbReference type="NCBI Taxonomy" id="35708"/>
    <lineage>
        <taxon>Eukaryota</taxon>
        <taxon>Viridiplantae</taxon>
        <taxon>Streptophyta</taxon>
        <taxon>Embryophyta</taxon>
        <taxon>Tracheophyta</taxon>
        <taxon>Spermatophyta</taxon>
        <taxon>Magnoliopsida</taxon>
        <taxon>Liliopsida</taxon>
        <taxon>Poales</taxon>
        <taxon>Poaceae</taxon>
        <taxon>PACMAD clade</taxon>
        <taxon>Arundinoideae</taxon>
        <taxon>Arundineae</taxon>
        <taxon>Arundo</taxon>
    </lineage>
</organism>
<accession>A0A0A8XZN0</accession>
<reference evidence="1" key="2">
    <citation type="journal article" date="2015" name="Data Brief">
        <title>Shoot transcriptome of the giant reed, Arundo donax.</title>
        <authorList>
            <person name="Barrero R.A."/>
            <person name="Guerrero F.D."/>
            <person name="Moolhuijzen P."/>
            <person name="Goolsby J.A."/>
            <person name="Tidwell J."/>
            <person name="Bellgard S.E."/>
            <person name="Bellgard M.I."/>
        </authorList>
    </citation>
    <scope>NUCLEOTIDE SEQUENCE</scope>
    <source>
        <tissue evidence="1">Shoot tissue taken approximately 20 cm above the soil surface</tissue>
    </source>
</reference>
<name>A0A0A8XZN0_ARUDO</name>
<sequence length="32" mass="3412">MRGSLLVLCKQSGIGDLTFGVANFWSKPITTA</sequence>
<evidence type="ECO:0000313" key="1">
    <source>
        <dbReference type="EMBL" id="JAD19341.1"/>
    </source>
</evidence>
<dbReference type="EMBL" id="GBRH01278554">
    <property type="protein sequence ID" value="JAD19341.1"/>
    <property type="molecule type" value="Transcribed_RNA"/>
</dbReference>
<proteinExistence type="predicted"/>
<protein>
    <submittedName>
        <fullName evidence="1">Uncharacterized protein</fullName>
    </submittedName>
</protein>
<reference evidence="1" key="1">
    <citation type="submission" date="2014-09" db="EMBL/GenBank/DDBJ databases">
        <authorList>
            <person name="Magalhaes I.L.F."/>
            <person name="Oliveira U."/>
            <person name="Santos F.R."/>
            <person name="Vidigal T.H.D.A."/>
            <person name="Brescovit A.D."/>
            <person name="Santos A.J."/>
        </authorList>
    </citation>
    <scope>NUCLEOTIDE SEQUENCE</scope>
    <source>
        <tissue evidence="1">Shoot tissue taken approximately 20 cm above the soil surface</tissue>
    </source>
</reference>
<dbReference type="AlphaFoldDB" id="A0A0A8XZN0"/>